<dbReference type="PROSITE" id="PS00892">
    <property type="entry name" value="HIT_1"/>
    <property type="match status" value="1"/>
</dbReference>
<dbReference type="EMBL" id="JBJQND010000003">
    <property type="protein sequence ID" value="KAL3884249.1"/>
    <property type="molecule type" value="Genomic_DNA"/>
</dbReference>
<organism evidence="5 6">
    <name type="scientific">Sinanodonta woodiana</name>
    <name type="common">Chinese pond mussel</name>
    <name type="synonym">Anodonta woodiana</name>
    <dbReference type="NCBI Taxonomy" id="1069815"/>
    <lineage>
        <taxon>Eukaryota</taxon>
        <taxon>Metazoa</taxon>
        <taxon>Spiralia</taxon>
        <taxon>Lophotrochozoa</taxon>
        <taxon>Mollusca</taxon>
        <taxon>Bivalvia</taxon>
        <taxon>Autobranchia</taxon>
        <taxon>Heteroconchia</taxon>
        <taxon>Palaeoheterodonta</taxon>
        <taxon>Unionida</taxon>
        <taxon>Unionoidea</taxon>
        <taxon>Unionidae</taxon>
        <taxon>Unioninae</taxon>
        <taxon>Sinanodonta</taxon>
    </lineage>
</organism>
<accession>A0ABD3XDA9</accession>
<dbReference type="InterPro" id="IPR011146">
    <property type="entry name" value="HIT-like"/>
</dbReference>
<dbReference type="PANTHER" id="PTHR23089">
    <property type="entry name" value="HISTIDINE TRIAD HIT PROTEIN"/>
    <property type="match status" value="1"/>
</dbReference>
<evidence type="ECO:0000313" key="5">
    <source>
        <dbReference type="EMBL" id="KAL3884249.1"/>
    </source>
</evidence>
<feature type="short sequence motif" description="Histidine triad motif" evidence="2 3">
    <location>
        <begin position="165"/>
        <end position="169"/>
    </location>
</feature>
<dbReference type="Gene3D" id="3.30.428.10">
    <property type="entry name" value="HIT-like"/>
    <property type="match status" value="1"/>
</dbReference>
<dbReference type="InterPro" id="IPR036265">
    <property type="entry name" value="HIT-like_sf"/>
</dbReference>
<dbReference type="AlphaFoldDB" id="A0ABD3XDA9"/>
<dbReference type="Proteomes" id="UP001634394">
    <property type="component" value="Unassembled WGS sequence"/>
</dbReference>
<feature type="domain" description="HIT" evidence="4">
    <location>
        <begin position="73"/>
        <end position="181"/>
    </location>
</feature>
<dbReference type="PRINTS" id="PR00332">
    <property type="entry name" value="HISTRIAD"/>
</dbReference>
<dbReference type="CDD" id="cd01276">
    <property type="entry name" value="PKCI_related"/>
    <property type="match status" value="1"/>
</dbReference>
<name>A0ABD3XDA9_SINWO</name>
<dbReference type="PROSITE" id="PS51084">
    <property type="entry name" value="HIT_2"/>
    <property type="match status" value="1"/>
</dbReference>
<evidence type="ECO:0000256" key="2">
    <source>
        <dbReference type="PIRSR" id="PIRSR601310-3"/>
    </source>
</evidence>
<evidence type="ECO:0000313" key="6">
    <source>
        <dbReference type="Proteomes" id="UP001634394"/>
    </source>
</evidence>
<gene>
    <name evidence="5" type="ORF">ACJMK2_030466</name>
</gene>
<proteinExistence type="predicted"/>
<reference evidence="5 6" key="1">
    <citation type="submission" date="2024-11" db="EMBL/GenBank/DDBJ databases">
        <title>Chromosome-level genome assembly of the freshwater bivalve Anodonta woodiana.</title>
        <authorList>
            <person name="Chen X."/>
        </authorList>
    </citation>
    <scope>NUCLEOTIDE SEQUENCE [LARGE SCALE GENOMIC DNA]</scope>
    <source>
        <strain evidence="5">MN2024</strain>
        <tissue evidence="5">Gills</tissue>
    </source>
</reference>
<sequence length="181" mass="20060">MFGLICRQVLGHQARQNILHVIKYLTAAGLTSQVFSSNILVQGKQSFCSSSSCQDDEVSKAQTAQKLNQQPTIFSKIVDKKIPADIIFEDNQCVVFRDVNPQGPVHFLVVPRKPIPGLSDVQDGDELLLGHLLIVAKKMAEKEKLLDGYRLVINNGRHGAQSVHHLHIHVIGGRQMNWPPG</sequence>
<dbReference type="InterPro" id="IPR001310">
    <property type="entry name" value="Histidine_triad_HIT"/>
</dbReference>
<evidence type="ECO:0000259" key="4">
    <source>
        <dbReference type="PROSITE" id="PS51084"/>
    </source>
</evidence>
<dbReference type="FunFam" id="3.30.428.10:FF:000005">
    <property type="entry name" value="Histidine triad nucleotide-binding protein 1"/>
    <property type="match status" value="1"/>
</dbReference>
<protein>
    <recommendedName>
        <fullName evidence="4">HIT domain-containing protein</fullName>
    </recommendedName>
</protein>
<dbReference type="SUPFAM" id="SSF54197">
    <property type="entry name" value="HIT-like"/>
    <property type="match status" value="1"/>
</dbReference>
<evidence type="ECO:0000256" key="1">
    <source>
        <dbReference type="PIRSR" id="PIRSR601310-1"/>
    </source>
</evidence>
<evidence type="ECO:0000256" key="3">
    <source>
        <dbReference type="PROSITE-ProRule" id="PRU00464"/>
    </source>
</evidence>
<comment type="caution">
    <text evidence="5">The sequence shown here is derived from an EMBL/GenBank/DDBJ whole genome shotgun (WGS) entry which is preliminary data.</text>
</comment>
<keyword evidence="6" id="KW-1185">Reference proteome</keyword>
<feature type="active site" description="Tele-AMP-histidine intermediate" evidence="1">
    <location>
        <position position="167"/>
    </location>
</feature>
<dbReference type="InterPro" id="IPR019808">
    <property type="entry name" value="Histidine_triad_CS"/>
</dbReference>
<dbReference type="Pfam" id="PF01230">
    <property type="entry name" value="HIT"/>
    <property type="match status" value="1"/>
</dbReference>